<organism evidence="4 5">
    <name type="scientific">Mytilus edulis</name>
    <name type="common">Blue mussel</name>
    <dbReference type="NCBI Taxonomy" id="6550"/>
    <lineage>
        <taxon>Eukaryota</taxon>
        <taxon>Metazoa</taxon>
        <taxon>Spiralia</taxon>
        <taxon>Lophotrochozoa</taxon>
        <taxon>Mollusca</taxon>
        <taxon>Bivalvia</taxon>
        <taxon>Autobranchia</taxon>
        <taxon>Pteriomorphia</taxon>
        <taxon>Mytilida</taxon>
        <taxon>Mytiloidea</taxon>
        <taxon>Mytilidae</taxon>
        <taxon>Mytilinae</taxon>
        <taxon>Mytilus</taxon>
    </lineage>
</organism>
<dbReference type="Gene3D" id="2.10.70.10">
    <property type="entry name" value="Complement Module, domain 1"/>
    <property type="match status" value="1"/>
</dbReference>
<dbReference type="CDD" id="cd00037">
    <property type="entry name" value="CLECT"/>
    <property type="match status" value="1"/>
</dbReference>
<sequence>MFSVHCDDIQQDQLQNGQTVNITGTEVGDTATFSCKAGYVFLGNQSIEKKCQETGWSGGGIQTCVGCPETVINFRGTTYKFNCGDFTFDQAEAFCKNQGGNITSIETEEENSFLKHILTLIKSAGGASANNWWIGFTDIKTEGSFEWISGQPVTYTDWFQGPPPEPNGETWNNAQADCVLMRYSYGFQWTDDYCGFIDGHAICELW</sequence>
<keyword evidence="1" id="KW-0732">Signal</keyword>
<dbReference type="Gene3D" id="3.10.100.10">
    <property type="entry name" value="Mannose-Binding Protein A, subunit A"/>
    <property type="match status" value="1"/>
</dbReference>
<dbReference type="EMBL" id="CAJPWZ010000083">
    <property type="protein sequence ID" value="CAG2185349.1"/>
    <property type="molecule type" value="Genomic_DNA"/>
</dbReference>
<comment type="caution">
    <text evidence="4">The sequence shown here is derived from an EMBL/GenBank/DDBJ whole genome shotgun (WGS) entry which is preliminary data.</text>
</comment>
<gene>
    <name evidence="4" type="ORF">MEDL_963</name>
</gene>
<dbReference type="SMART" id="SM00034">
    <property type="entry name" value="CLECT"/>
    <property type="match status" value="1"/>
</dbReference>
<protein>
    <submittedName>
        <fullName evidence="4">MRC</fullName>
    </submittedName>
</protein>
<proteinExistence type="predicted"/>
<dbReference type="InterPro" id="IPR035976">
    <property type="entry name" value="Sushi/SCR/CCP_sf"/>
</dbReference>
<name>A0A8S3PUV7_MYTED</name>
<dbReference type="InterPro" id="IPR050111">
    <property type="entry name" value="C-type_lectin/snaclec_domain"/>
</dbReference>
<dbReference type="SUPFAM" id="SSF56436">
    <property type="entry name" value="C-type lectin-like"/>
    <property type="match status" value="1"/>
</dbReference>
<dbReference type="InterPro" id="IPR001304">
    <property type="entry name" value="C-type_lectin-like"/>
</dbReference>
<dbReference type="CDD" id="cd00033">
    <property type="entry name" value="CCP"/>
    <property type="match status" value="1"/>
</dbReference>
<dbReference type="InterPro" id="IPR016186">
    <property type="entry name" value="C-type_lectin-like/link_sf"/>
</dbReference>
<evidence type="ECO:0000256" key="2">
    <source>
        <dbReference type="ARBA" id="ARBA00023157"/>
    </source>
</evidence>
<dbReference type="SUPFAM" id="SSF57535">
    <property type="entry name" value="Complement control module/SCR domain"/>
    <property type="match status" value="1"/>
</dbReference>
<evidence type="ECO:0000256" key="1">
    <source>
        <dbReference type="ARBA" id="ARBA00022729"/>
    </source>
</evidence>
<feature type="domain" description="C-type lectin" evidence="3">
    <location>
        <begin position="74"/>
        <end position="194"/>
    </location>
</feature>
<dbReference type="InterPro" id="IPR016187">
    <property type="entry name" value="CTDL_fold"/>
</dbReference>
<dbReference type="Proteomes" id="UP000683360">
    <property type="component" value="Unassembled WGS sequence"/>
</dbReference>
<dbReference type="PROSITE" id="PS50041">
    <property type="entry name" value="C_TYPE_LECTIN_2"/>
    <property type="match status" value="1"/>
</dbReference>
<evidence type="ECO:0000259" key="3">
    <source>
        <dbReference type="PROSITE" id="PS50041"/>
    </source>
</evidence>
<evidence type="ECO:0000313" key="4">
    <source>
        <dbReference type="EMBL" id="CAG2185349.1"/>
    </source>
</evidence>
<keyword evidence="2" id="KW-1015">Disulfide bond</keyword>
<dbReference type="AlphaFoldDB" id="A0A8S3PUV7"/>
<dbReference type="OrthoDB" id="6285913at2759"/>
<evidence type="ECO:0000313" key="5">
    <source>
        <dbReference type="Proteomes" id="UP000683360"/>
    </source>
</evidence>
<dbReference type="PANTHER" id="PTHR22803">
    <property type="entry name" value="MANNOSE, PHOSPHOLIPASE, LECTIN RECEPTOR RELATED"/>
    <property type="match status" value="1"/>
</dbReference>
<dbReference type="SMART" id="SM00032">
    <property type="entry name" value="CCP"/>
    <property type="match status" value="1"/>
</dbReference>
<dbReference type="InterPro" id="IPR000436">
    <property type="entry name" value="Sushi_SCR_CCP_dom"/>
</dbReference>
<dbReference type="Pfam" id="PF00059">
    <property type="entry name" value="Lectin_C"/>
    <property type="match status" value="1"/>
</dbReference>
<reference evidence="4" key="1">
    <citation type="submission" date="2021-03" db="EMBL/GenBank/DDBJ databases">
        <authorList>
            <person name="Bekaert M."/>
        </authorList>
    </citation>
    <scope>NUCLEOTIDE SEQUENCE</scope>
</reference>
<keyword evidence="5" id="KW-1185">Reference proteome</keyword>
<dbReference type="Pfam" id="PF00084">
    <property type="entry name" value="Sushi"/>
    <property type="match status" value="1"/>
</dbReference>
<accession>A0A8S3PUV7</accession>